<comment type="caution">
    <text evidence="2">The sequence shown here is derived from an EMBL/GenBank/DDBJ whole genome shotgun (WGS) entry which is preliminary data.</text>
</comment>
<dbReference type="Proteomes" id="UP000887159">
    <property type="component" value="Unassembled WGS sequence"/>
</dbReference>
<proteinExistence type="predicted"/>
<dbReference type="AlphaFoldDB" id="A0A8X6SBZ0"/>
<organism evidence="2 3">
    <name type="scientific">Trichonephila clavipes</name>
    <name type="common">Golden silk orbweaver</name>
    <name type="synonym">Nephila clavipes</name>
    <dbReference type="NCBI Taxonomy" id="2585209"/>
    <lineage>
        <taxon>Eukaryota</taxon>
        <taxon>Metazoa</taxon>
        <taxon>Ecdysozoa</taxon>
        <taxon>Arthropoda</taxon>
        <taxon>Chelicerata</taxon>
        <taxon>Arachnida</taxon>
        <taxon>Araneae</taxon>
        <taxon>Araneomorphae</taxon>
        <taxon>Entelegynae</taxon>
        <taxon>Araneoidea</taxon>
        <taxon>Nephilidae</taxon>
        <taxon>Trichonephila</taxon>
    </lineage>
</organism>
<sequence length="109" mass="12926">MNEKADAKRSRMNSGRTLETLPRQEPECRCSLIGYSPYITLAELFARPIRSPPLLFSDLDQKPRSLSRAFWRLEADRPRHSIQFINDHHHDHLIIDRKRRQIEIAERHA</sequence>
<protein>
    <submittedName>
        <fullName evidence="2">Uncharacterized protein</fullName>
    </submittedName>
</protein>
<feature type="region of interest" description="Disordered" evidence="1">
    <location>
        <begin position="1"/>
        <end position="21"/>
    </location>
</feature>
<evidence type="ECO:0000256" key="1">
    <source>
        <dbReference type="SAM" id="MobiDB-lite"/>
    </source>
</evidence>
<evidence type="ECO:0000313" key="2">
    <source>
        <dbReference type="EMBL" id="GFY08560.1"/>
    </source>
</evidence>
<name>A0A8X6SBZ0_TRICX</name>
<dbReference type="EMBL" id="BMAU01021282">
    <property type="protein sequence ID" value="GFY08560.1"/>
    <property type="molecule type" value="Genomic_DNA"/>
</dbReference>
<gene>
    <name evidence="2" type="ORF">TNCV_809931</name>
</gene>
<keyword evidence="3" id="KW-1185">Reference proteome</keyword>
<accession>A0A8X6SBZ0</accession>
<reference evidence="2" key="1">
    <citation type="submission" date="2020-08" db="EMBL/GenBank/DDBJ databases">
        <title>Multicomponent nature underlies the extraordinary mechanical properties of spider dragline silk.</title>
        <authorList>
            <person name="Kono N."/>
            <person name="Nakamura H."/>
            <person name="Mori M."/>
            <person name="Yoshida Y."/>
            <person name="Ohtoshi R."/>
            <person name="Malay A.D."/>
            <person name="Moran D.A.P."/>
            <person name="Tomita M."/>
            <person name="Numata K."/>
            <person name="Arakawa K."/>
        </authorList>
    </citation>
    <scope>NUCLEOTIDE SEQUENCE</scope>
</reference>
<evidence type="ECO:0000313" key="3">
    <source>
        <dbReference type="Proteomes" id="UP000887159"/>
    </source>
</evidence>